<dbReference type="EMBL" id="PVTH01000001">
    <property type="protein sequence ID" value="PRY55240.1"/>
    <property type="molecule type" value="Genomic_DNA"/>
</dbReference>
<accession>A0A2T0UBC2</accession>
<feature type="signal peptide" evidence="1">
    <location>
        <begin position="1"/>
        <end position="24"/>
    </location>
</feature>
<feature type="chain" id="PRO_5015407741" description="DUF481 domain-containing protein" evidence="1">
    <location>
        <begin position="25"/>
        <end position="381"/>
    </location>
</feature>
<evidence type="ECO:0000313" key="3">
    <source>
        <dbReference type="Proteomes" id="UP000238034"/>
    </source>
</evidence>
<dbReference type="OrthoDB" id="1326180at2"/>
<comment type="caution">
    <text evidence="2">The sequence shown here is derived from an EMBL/GenBank/DDBJ whole genome shotgun (WGS) entry which is preliminary data.</text>
</comment>
<gene>
    <name evidence="2" type="ORF">B0I27_101209</name>
</gene>
<dbReference type="Proteomes" id="UP000238034">
    <property type="component" value="Unassembled WGS sequence"/>
</dbReference>
<proteinExistence type="predicted"/>
<reference evidence="2 3" key="1">
    <citation type="submission" date="2018-03" db="EMBL/GenBank/DDBJ databases">
        <title>Genomic Encyclopedia of Type Strains, Phase III (KMG-III): the genomes of soil and plant-associated and newly described type strains.</title>
        <authorList>
            <person name="Whitman W."/>
        </authorList>
    </citation>
    <scope>NUCLEOTIDE SEQUENCE [LARGE SCALE GENOMIC DNA]</scope>
    <source>
        <strain evidence="2 3">CGMCC 1.9313</strain>
    </source>
</reference>
<evidence type="ECO:0000256" key="1">
    <source>
        <dbReference type="SAM" id="SignalP"/>
    </source>
</evidence>
<organism evidence="2 3">
    <name type="scientific">Arcticibacter pallidicorallinus</name>
    <dbReference type="NCBI Taxonomy" id="1259464"/>
    <lineage>
        <taxon>Bacteria</taxon>
        <taxon>Pseudomonadati</taxon>
        <taxon>Bacteroidota</taxon>
        <taxon>Sphingobacteriia</taxon>
        <taxon>Sphingobacteriales</taxon>
        <taxon>Sphingobacteriaceae</taxon>
        <taxon>Arcticibacter</taxon>
    </lineage>
</organism>
<sequence>MKKIAIFLTLIVSFHHAFCQSSQADTLSVIKSDGDIRSGNFRDVLTDFFQLALTDLSGEEKRFRFSSNLFALRLKVNPDLNIDSLYKSQSFWRNSNLDFDLKMDEKYRFNGASFGYRYAIINKRDFSVAKDFSLLLSHKLNRSTIFFNAVEQALSEQYGHDIKKLQEMNNELNGFLNDANIKFRSLSQESQDLITGLPLNQDTISGDFSFAQNVKDIYEELVDSYKYKLLWTVGSEASTFSNGEIEDINLSTRATSGFMKIGRKSSLEFDIKAQYSLLDDSLSNGRDLNRRIISLEGGLNCVFRDRNNDKSILEIKLSSTYNKRSKVIYSNEKDEFLTLNGTLRFRLNNEISLPLDIQYDPDRGKLFGLLGVKFNFDWFEL</sequence>
<keyword evidence="1" id="KW-0732">Signal</keyword>
<keyword evidence="3" id="KW-1185">Reference proteome</keyword>
<protein>
    <recommendedName>
        <fullName evidence="4">DUF481 domain-containing protein</fullName>
    </recommendedName>
</protein>
<name>A0A2T0UBC2_9SPHI</name>
<evidence type="ECO:0008006" key="4">
    <source>
        <dbReference type="Google" id="ProtNLM"/>
    </source>
</evidence>
<evidence type="ECO:0000313" key="2">
    <source>
        <dbReference type="EMBL" id="PRY55240.1"/>
    </source>
</evidence>
<dbReference type="RefSeq" id="WP_106290504.1">
    <property type="nucleotide sequence ID" value="NZ_PVTH01000001.1"/>
</dbReference>
<dbReference type="AlphaFoldDB" id="A0A2T0UBC2"/>